<dbReference type="EMBL" id="BAAANF010000017">
    <property type="protein sequence ID" value="GAA1698872.1"/>
    <property type="molecule type" value="Genomic_DNA"/>
</dbReference>
<dbReference type="RefSeq" id="WP_344157102.1">
    <property type="nucleotide sequence ID" value="NZ_BAAANF010000017.1"/>
</dbReference>
<name>A0ABP4U5J8_9ACTN</name>
<protein>
    <submittedName>
        <fullName evidence="1">Uncharacterized protein</fullName>
    </submittedName>
</protein>
<evidence type="ECO:0000313" key="2">
    <source>
        <dbReference type="Proteomes" id="UP001500280"/>
    </source>
</evidence>
<organism evidence="1 2">
    <name type="scientific">Kribbella yunnanensis</name>
    <dbReference type="NCBI Taxonomy" id="190194"/>
    <lineage>
        <taxon>Bacteria</taxon>
        <taxon>Bacillati</taxon>
        <taxon>Actinomycetota</taxon>
        <taxon>Actinomycetes</taxon>
        <taxon>Propionibacteriales</taxon>
        <taxon>Kribbellaceae</taxon>
        <taxon>Kribbella</taxon>
    </lineage>
</organism>
<dbReference type="Proteomes" id="UP001500280">
    <property type="component" value="Unassembled WGS sequence"/>
</dbReference>
<gene>
    <name evidence="1" type="ORF">GCM10009745_51680</name>
</gene>
<keyword evidence="2" id="KW-1185">Reference proteome</keyword>
<sequence length="432" mass="47371">MGQLLDGWADLLDQSWERIGSVSADARTFDRVVVNRIANLWDNNTSGLFVAACLRGAARREAEADRCIRWMAEFEPDRYRWAIEHVGCPAGWPLPAVASAAVSARDGAGVVWPAEQQLVSSVVAELAVDYQLETAQVTAVTVERTQARFEATVTLLAERRFATSQEEPAELHVEFTDIEALRFEHNDRSGARFEWPDGKPSVAIGKHGVVRARSATVGIWDPEWYLSAAGRALDAILPVDVAKRPSGWSEENLHRRRWDGRPAAARAAGVLVRDAMIFVRSTWSLSMAAITPIHEFAQAFAGAGSDIVAAGTSLRREAAFRRLIDRWRAAGGDLLAPYFEQGLQGEPHLPQPSGPPDPQSQPLVIRYSTGASMISGAPQGVTVLLASPGTPWMRRRVHFDEPDKFAVRVEAFDADLAAAQRGRALVLPRMLL</sequence>
<accession>A0ABP4U5J8</accession>
<proteinExistence type="predicted"/>
<evidence type="ECO:0000313" key="1">
    <source>
        <dbReference type="EMBL" id="GAA1698872.1"/>
    </source>
</evidence>
<comment type="caution">
    <text evidence="1">The sequence shown here is derived from an EMBL/GenBank/DDBJ whole genome shotgun (WGS) entry which is preliminary data.</text>
</comment>
<reference evidence="2" key="1">
    <citation type="journal article" date="2019" name="Int. J. Syst. Evol. Microbiol.">
        <title>The Global Catalogue of Microorganisms (GCM) 10K type strain sequencing project: providing services to taxonomists for standard genome sequencing and annotation.</title>
        <authorList>
            <consortium name="The Broad Institute Genomics Platform"/>
            <consortium name="The Broad Institute Genome Sequencing Center for Infectious Disease"/>
            <person name="Wu L."/>
            <person name="Ma J."/>
        </authorList>
    </citation>
    <scope>NUCLEOTIDE SEQUENCE [LARGE SCALE GENOMIC DNA]</scope>
    <source>
        <strain evidence="2">JCM 14307</strain>
    </source>
</reference>